<dbReference type="NCBIfam" id="TIGR01440">
    <property type="entry name" value="TIGR01440 family protein"/>
    <property type="match status" value="1"/>
</dbReference>
<dbReference type="SUPFAM" id="SSF110710">
    <property type="entry name" value="TTHA0583/YokD-like"/>
    <property type="match status" value="1"/>
</dbReference>
<comment type="similarity">
    <text evidence="1">Belongs to the UPF0340 family.</text>
</comment>
<evidence type="ECO:0000313" key="2">
    <source>
        <dbReference type="EMBL" id="OTN77259.1"/>
    </source>
</evidence>
<dbReference type="PIRSF" id="PIRSF007510">
    <property type="entry name" value="UCP007510"/>
    <property type="match status" value="1"/>
</dbReference>
<gene>
    <name evidence="2" type="ORF">A5886_002356</name>
</gene>
<evidence type="ECO:0000256" key="1">
    <source>
        <dbReference type="HAMAP-Rule" id="MF_00800"/>
    </source>
</evidence>
<organism evidence="2 3">
    <name type="scientific">Candidatus Enterococcus testudinis</name>
    <dbReference type="NCBI Taxonomy" id="1834191"/>
    <lineage>
        <taxon>Bacteria</taxon>
        <taxon>Bacillati</taxon>
        <taxon>Bacillota</taxon>
        <taxon>Bacilli</taxon>
        <taxon>Lactobacillales</taxon>
        <taxon>Enterococcaceae</taxon>
        <taxon>Enterococcus</taxon>
    </lineage>
</organism>
<keyword evidence="3" id="KW-1185">Reference proteome</keyword>
<dbReference type="AlphaFoldDB" id="A0A242A8K9"/>
<dbReference type="EMBL" id="NGKU01000001">
    <property type="protein sequence ID" value="OTN77259.1"/>
    <property type="molecule type" value="Genomic_DNA"/>
</dbReference>
<accession>A0A242A8K9</accession>
<proteinExistence type="inferred from homology"/>
<dbReference type="InterPro" id="IPR028345">
    <property type="entry name" value="Antibiotic_NAT-like"/>
</dbReference>
<dbReference type="Proteomes" id="UP000195043">
    <property type="component" value="Unassembled WGS sequence"/>
</dbReference>
<dbReference type="InterPro" id="IPR006340">
    <property type="entry name" value="DUF436"/>
</dbReference>
<protein>
    <recommendedName>
        <fullName evidence="1">UPF0340 protein A5886_002356</fullName>
    </recommendedName>
</protein>
<reference evidence="2 3" key="1">
    <citation type="submission" date="2017-05" db="EMBL/GenBank/DDBJ databases">
        <title>The Genome Sequence of Enterococcus sp. 8G7_MSG3316.</title>
        <authorList>
            <consortium name="The Broad Institute Genomics Platform"/>
            <consortium name="The Broad Institute Genomic Center for Infectious Diseases"/>
            <person name="Earl A."/>
            <person name="Manson A."/>
            <person name="Schwartman J."/>
            <person name="Gilmore M."/>
            <person name="Abouelleil A."/>
            <person name="Cao P."/>
            <person name="Chapman S."/>
            <person name="Cusick C."/>
            <person name="Shea T."/>
            <person name="Young S."/>
            <person name="Neafsey D."/>
            <person name="Nusbaum C."/>
            <person name="Birren B."/>
        </authorList>
    </citation>
    <scope>NUCLEOTIDE SEQUENCE [LARGE SCALE GENOMIC DNA]</scope>
    <source>
        <strain evidence="2 3">8G7_MSG3316</strain>
    </source>
</reference>
<sequence length="186" mass="19679">MIAADTLHKDLQTIVNEVITTANVKENELFVLGCSTSEVVGGLIGKNSSQETGQLIVQAILAVLKPKGIRLAVQGCEHLNRALVVERSTAERYQLDEVAVVPALHAGGACSVAAFQLFDDPVEVEHIVAKAGIDIGDTAIGMHIKHVQIPIRPSIQTLGGAHVTALGSRPKYIGGPRAMYPESSQS</sequence>
<dbReference type="STRING" id="1834191.A5886_002356"/>
<dbReference type="OrthoDB" id="9803187at2"/>
<name>A0A242A8K9_9ENTE</name>
<dbReference type="Gene3D" id="3.40.50.10360">
    <property type="entry name" value="Hypothetical protein TT1679"/>
    <property type="match status" value="1"/>
</dbReference>
<dbReference type="RefSeq" id="WP_086275307.1">
    <property type="nucleotide sequence ID" value="NZ_NGKU01000001.1"/>
</dbReference>
<dbReference type="Pfam" id="PF04260">
    <property type="entry name" value="DUF436"/>
    <property type="match status" value="1"/>
</dbReference>
<comment type="caution">
    <text evidence="2">The sequence shown here is derived from an EMBL/GenBank/DDBJ whole genome shotgun (WGS) entry which is preliminary data.</text>
</comment>
<dbReference type="HAMAP" id="MF_00800">
    <property type="entry name" value="UPF0340"/>
    <property type="match status" value="1"/>
</dbReference>
<evidence type="ECO:0000313" key="3">
    <source>
        <dbReference type="Proteomes" id="UP000195043"/>
    </source>
</evidence>